<dbReference type="InParanoid" id="A0A507AX52"/>
<comment type="caution">
    <text evidence="3">The sequence shown here is derived from an EMBL/GenBank/DDBJ whole genome shotgun (WGS) entry which is preliminary data.</text>
</comment>
<dbReference type="RefSeq" id="XP_030992735.1">
    <property type="nucleotide sequence ID" value="XM_031142873.1"/>
</dbReference>
<dbReference type="Proteomes" id="UP000319257">
    <property type="component" value="Unassembled WGS sequence"/>
</dbReference>
<evidence type="ECO:0000313" key="4">
    <source>
        <dbReference type="Proteomes" id="UP000319257"/>
    </source>
</evidence>
<evidence type="ECO:0000256" key="1">
    <source>
        <dbReference type="SAM" id="MobiDB-lite"/>
    </source>
</evidence>
<evidence type="ECO:0000313" key="3">
    <source>
        <dbReference type="EMBL" id="TPX11024.1"/>
    </source>
</evidence>
<protein>
    <recommendedName>
        <fullName evidence="5">Serine-threonine rich protein</fullName>
    </recommendedName>
</protein>
<sequence>MKFSAALSLGLAPLALAKAVHNVYPVERRTPNRGGASQAVGAAAAIGVDPAILAAAGLRGLGLTANARTEVILIWVNGGGGAQTTSINQQQTVTRTVTVNNGQAGGAAQQTPPPANGGAVASNTVAPGASSVVAGTGATHTVTVGGPKGLQFEPTELKAAVGDMVIFTFLSQNHTATQSAFDKPCEPLAGGMDSSFQPNPNNSVNPPPQVAMQVMVETPLWFFCAQAKHCGKGMTFSINPTAEKTQAMFQQMAIAQNGGGTGSAITGNGSAAAPPPPAGGAAAPPANSLTATLGAGTGGAAATGTAAAPAGTGVVSGVGTLNPDGSCSCSVQCAPGAFPAVQAQGIGSFGGMAGGIPANMVGAA</sequence>
<gene>
    <name evidence="3" type="ORF">E0L32_008061</name>
</gene>
<dbReference type="InterPro" id="IPR008972">
    <property type="entry name" value="Cupredoxin"/>
</dbReference>
<proteinExistence type="predicted"/>
<dbReference type="CDD" id="cd00920">
    <property type="entry name" value="Cupredoxin"/>
    <property type="match status" value="1"/>
</dbReference>
<dbReference type="OrthoDB" id="1921208at2759"/>
<dbReference type="PANTHER" id="PTHR34883">
    <property type="entry name" value="SERINE-RICH PROTEIN, PUTATIVE-RELATED-RELATED"/>
    <property type="match status" value="1"/>
</dbReference>
<keyword evidence="2" id="KW-0732">Signal</keyword>
<reference evidence="3 4" key="1">
    <citation type="submission" date="2019-06" db="EMBL/GenBank/DDBJ databases">
        <title>Draft genome sequence of the filamentous fungus Phialemoniopsis curvata isolated from diesel fuel.</title>
        <authorList>
            <person name="Varaljay V.A."/>
            <person name="Lyon W.J."/>
            <person name="Crouch A.L."/>
            <person name="Drake C.E."/>
            <person name="Hollomon J.M."/>
            <person name="Nadeau L.J."/>
            <person name="Nunn H.S."/>
            <person name="Stevenson B.S."/>
            <person name="Bojanowski C.L."/>
            <person name="Crookes-Goodson W.J."/>
        </authorList>
    </citation>
    <scope>NUCLEOTIDE SEQUENCE [LARGE SCALE GENOMIC DNA]</scope>
    <source>
        <strain evidence="3 4">D216</strain>
    </source>
</reference>
<keyword evidence="4" id="KW-1185">Reference proteome</keyword>
<dbReference type="STRING" id="1093900.A0A507AX52"/>
<accession>A0A507AX52</accession>
<dbReference type="AlphaFoldDB" id="A0A507AX52"/>
<feature type="signal peptide" evidence="2">
    <location>
        <begin position="1"/>
        <end position="17"/>
    </location>
</feature>
<evidence type="ECO:0008006" key="5">
    <source>
        <dbReference type="Google" id="ProtNLM"/>
    </source>
</evidence>
<dbReference type="SUPFAM" id="SSF49503">
    <property type="entry name" value="Cupredoxins"/>
    <property type="match status" value="1"/>
</dbReference>
<dbReference type="EMBL" id="SKBQ01000051">
    <property type="protein sequence ID" value="TPX11024.1"/>
    <property type="molecule type" value="Genomic_DNA"/>
</dbReference>
<dbReference type="InterPro" id="IPR052953">
    <property type="entry name" value="Ser-rich/MCO-related"/>
</dbReference>
<dbReference type="Gene3D" id="2.60.40.420">
    <property type="entry name" value="Cupredoxins - blue copper proteins"/>
    <property type="match status" value="1"/>
</dbReference>
<feature type="region of interest" description="Disordered" evidence="1">
    <location>
        <begin position="265"/>
        <end position="286"/>
    </location>
</feature>
<organism evidence="3 4">
    <name type="scientific">Thyridium curvatum</name>
    <dbReference type="NCBI Taxonomy" id="1093900"/>
    <lineage>
        <taxon>Eukaryota</taxon>
        <taxon>Fungi</taxon>
        <taxon>Dikarya</taxon>
        <taxon>Ascomycota</taxon>
        <taxon>Pezizomycotina</taxon>
        <taxon>Sordariomycetes</taxon>
        <taxon>Sordariomycetidae</taxon>
        <taxon>Thyridiales</taxon>
        <taxon>Thyridiaceae</taxon>
        <taxon>Thyridium</taxon>
    </lineage>
</organism>
<evidence type="ECO:0000256" key="2">
    <source>
        <dbReference type="SAM" id="SignalP"/>
    </source>
</evidence>
<dbReference type="GeneID" id="41975508"/>
<name>A0A507AX52_9PEZI</name>
<feature type="chain" id="PRO_5021219780" description="Serine-threonine rich protein" evidence="2">
    <location>
        <begin position="18"/>
        <end position="364"/>
    </location>
</feature>
<dbReference type="PANTHER" id="PTHR34883:SF4">
    <property type="entry name" value="CUPREDOXIN"/>
    <property type="match status" value="1"/>
</dbReference>